<dbReference type="InterPro" id="IPR039454">
    <property type="entry name" value="OM14"/>
</dbReference>
<gene>
    <name evidence="4" type="ORF">UVI_02014310</name>
</gene>
<dbReference type="InterPro" id="IPR024752">
    <property type="entry name" value="Myb/SANT-like_dom"/>
</dbReference>
<dbReference type="Proteomes" id="UP000054053">
    <property type="component" value="Unassembled WGS sequence"/>
</dbReference>
<accession>A0A1B5KRM2</accession>
<comment type="caution">
    <text evidence="4">The sequence shown here is derived from an EMBL/GenBank/DDBJ whole genome shotgun (WGS) entry which is preliminary data.</text>
</comment>
<dbReference type="GO" id="GO:0005741">
    <property type="term" value="C:mitochondrial outer membrane"/>
    <property type="evidence" value="ECO:0007669"/>
    <property type="project" value="InterPro"/>
</dbReference>
<keyword evidence="2" id="KW-0812">Transmembrane</keyword>
<feature type="compositionally biased region" description="Basic and acidic residues" evidence="1">
    <location>
        <begin position="252"/>
        <end position="264"/>
    </location>
</feature>
<keyword evidence="2" id="KW-0472">Membrane</keyword>
<organism evidence="4 5">
    <name type="scientific">Ustilaginoidea virens</name>
    <name type="common">Rice false smut fungus</name>
    <name type="synonym">Villosiclava virens</name>
    <dbReference type="NCBI Taxonomy" id="1159556"/>
    <lineage>
        <taxon>Eukaryota</taxon>
        <taxon>Fungi</taxon>
        <taxon>Dikarya</taxon>
        <taxon>Ascomycota</taxon>
        <taxon>Pezizomycotina</taxon>
        <taxon>Sordariomycetes</taxon>
        <taxon>Hypocreomycetidae</taxon>
        <taxon>Hypocreales</taxon>
        <taxon>Clavicipitaceae</taxon>
        <taxon>Ustilaginoidea</taxon>
    </lineage>
</organism>
<dbReference type="Pfam" id="PF12776">
    <property type="entry name" value="Myb_DNA-bind_3"/>
    <property type="match status" value="1"/>
</dbReference>
<evidence type="ECO:0000313" key="4">
    <source>
        <dbReference type="EMBL" id="GAO13426.1"/>
    </source>
</evidence>
<dbReference type="GO" id="GO:1990593">
    <property type="term" value="F:nascent polypeptide-associated complex binding"/>
    <property type="evidence" value="ECO:0007669"/>
    <property type="project" value="InterPro"/>
</dbReference>
<feature type="region of interest" description="Disordered" evidence="1">
    <location>
        <begin position="157"/>
        <end position="183"/>
    </location>
</feature>
<dbReference type="EMBL" id="BBTG02000005">
    <property type="protein sequence ID" value="GAO13426.1"/>
    <property type="molecule type" value="Genomic_DNA"/>
</dbReference>
<dbReference type="AlphaFoldDB" id="A0A1B5KRM2"/>
<proteinExistence type="predicted"/>
<reference evidence="5" key="1">
    <citation type="journal article" date="2016" name="Genome Announc.">
        <title>Genome sequence of Ustilaginoidea virens IPU010, a rice pathogenic fungus causing false smut.</title>
        <authorList>
            <person name="Kumagai T."/>
            <person name="Ishii T."/>
            <person name="Terai G."/>
            <person name="Umemura M."/>
            <person name="Machida M."/>
            <person name="Asai K."/>
        </authorList>
    </citation>
    <scope>NUCLEOTIDE SEQUENCE [LARGE SCALE GENOMIC DNA]</scope>
    <source>
        <strain evidence="5">IPU010</strain>
    </source>
</reference>
<evidence type="ECO:0000313" key="5">
    <source>
        <dbReference type="Proteomes" id="UP000054053"/>
    </source>
</evidence>
<dbReference type="GO" id="GO:0006626">
    <property type="term" value="P:protein targeting to mitochondrion"/>
    <property type="evidence" value="ECO:0007669"/>
    <property type="project" value="TreeGrafter"/>
</dbReference>
<feature type="region of interest" description="Disordered" evidence="1">
    <location>
        <begin position="1"/>
        <end position="23"/>
    </location>
</feature>
<dbReference type="PANTHER" id="PTHR38402:SF1">
    <property type="entry name" value="MITOCHONDRIAL OUTER MEMBRANE PROTEIN OM14"/>
    <property type="match status" value="1"/>
</dbReference>
<evidence type="ECO:0000256" key="1">
    <source>
        <dbReference type="SAM" id="MobiDB-lite"/>
    </source>
</evidence>
<name>A0A1B5KRM2_USTVR</name>
<feature type="transmembrane region" description="Helical" evidence="2">
    <location>
        <begin position="329"/>
        <end position="349"/>
    </location>
</feature>
<feature type="region of interest" description="Disordered" evidence="1">
    <location>
        <begin position="252"/>
        <end position="278"/>
    </location>
</feature>
<feature type="domain" description="Myb/SANT-like" evidence="3">
    <location>
        <begin position="29"/>
        <end position="123"/>
    </location>
</feature>
<evidence type="ECO:0000256" key="2">
    <source>
        <dbReference type="SAM" id="Phobius"/>
    </source>
</evidence>
<sequence>MSEDDVDMLGPDGQGSSRVDRDRRAPRFSWTPAYEATFFRSLCDSVHLGLRENSTFKAEAWERAAVALQESHGAYPAKSHLINKSDNARKRFRLWRGLREDPEFTYNFVSKTVTASEDAWRAHIEREPLSRALRGRPFDHEVFMEILYPDVIGSGGAPKRILKPRKRPDGQPGDEPEMPGTGVLNLKTESTICRIGRESPAAAPQPVEAVTNESASTASLIDVDVPSVRTVPADFLEQDVQTETQAERLAREAEATHVKAENSKRNAPKKKAHKSDAWITNRASSMSDSSAGALAVTNLAAIVGVSSYLGYRAWGLYEKGNLNWKNASIGIGIIAGVGVVEAVIGRYLYRGKKCNSS</sequence>
<dbReference type="PANTHER" id="PTHR38402">
    <property type="entry name" value="MITOCHONDRIAL OUTER MEMBRANE PROTEIN OM14"/>
    <property type="match status" value="1"/>
</dbReference>
<feature type="transmembrane region" description="Helical" evidence="2">
    <location>
        <begin position="291"/>
        <end position="309"/>
    </location>
</feature>
<protein>
    <recommendedName>
        <fullName evidence="3">Myb/SANT-like domain-containing protein</fullName>
    </recommendedName>
</protein>
<keyword evidence="2" id="KW-1133">Transmembrane helix</keyword>
<evidence type="ECO:0000259" key="3">
    <source>
        <dbReference type="Pfam" id="PF12776"/>
    </source>
</evidence>